<feature type="domain" description="WYL" evidence="2">
    <location>
        <begin position="36"/>
        <end position="88"/>
    </location>
</feature>
<organism evidence="3 4">
    <name type="scientific">Stieleria magnilauensis</name>
    <dbReference type="NCBI Taxonomy" id="2527963"/>
    <lineage>
        <taxon>Bacteria</taxon>
        <taxon>Pseudomonadati</taxon>
        <taxon>Planctomycetota</taxon>
        <taxon>Planctomycetia</taxon>
        <taxon>Pirellulales</taxon>
        <taxon>Pirellulaceae</taxon>
        <taxon>Stieleria</taxon>
    </lineage>
</organism>
<dbReference type="InterPro" id="IPR026881">
    <property type="entry name" value="WYL_dom"/>
</dbReference>
<feature type="region of interest" description="Disordered" evidence="1">
    <location>
        <begin position="1"/>
        <end position="22"/>
    </location>
</feature>
<sequence length="107" mass="12134">MGKVASSERRDASKTKRPLTTRQKLSLAMQDPDRWACRIIYQDRDGKRTKRLISPIRWIAKKQNLLALCINREEPRHFTITGIQSVELVDASDVLMGGSTVAEAEPI</sequence>
<keyword evidence="4" id="KW-1185">Reference proteome</keyword>
<dbReference type="Pfam" id="PF13280">
    <property type="entry name" value="WYL"/>
    <property type="match status" value="1"/>
</dbReference>
<evidence type="ECO:0000313" key="4">
    <source>
        <dbReference type="Proteomes" id="UP000318081"/>
    </source>
</evidence>
<gene>
    <name evidence="3" type="ORF">TBK1r_39140</name>
</gene>
<dbReference type="Proteomes" id="UP000318081">
    <property type="component" value="Chromosome"/>
</dbReference>
<feature type="compositionally biased region" description="Basic and acidic residues" evidence="1">
    <location>
        <begin position="1"/>
        <end position="14"/>
    </location>
</feature>
<evidence type="ECO:0000256" key="1">
    <source>
        <dbReference type="SAM" id="MobiDB-lite"/>
    </source>
</evidence>
<protein>
    <recommendedName>
        <fullName evidence="2">WYL domain-containing protein</fullName>
    </recommendedName>
</protein>
<name>A0ABX5XTN8_9BACT</name>
<dbReference type="RefSeq" id="WP_145213942.1">
    <property type="nucleotide sequence ID" value="NZ_CP036432.1"/>
</dbReference>
<proteinExistence type="predicted"/>
<dbReference type="EMBL" id="CP036432">
    <property type="protein sequence ID" value="QDV84962.1"/>
    <property type="molecule type" value="Genomic_DNA"/>
</dbReference>
<evidence type="ECO:0000259" key="2">
    <source>
        <dbReference type="Pfam" id="PF13280"/>
    </source>
</evidence>
<reference evidence="3 4" key="1">
    <citation type="submission" date="2019-02" db="EMBL/GenBank/DDBJ databases">
        <title>Deep-cultivation of Planctomycetes and their phenomic and genomic characterization uncovers novel biology.</title>
        <authorList>
            <person name="Wiegand S."/>
            <person name="Jogler M."/>
            <person name="Boedeker C."/>
            <person name="Pinto D."/>
            <person name="Vollmers J."/>
            <person name="Rivas-Marin E."/>
            <person name="Kohn T."/>
            <person name="Peeters S.H."/>
            <person name="Heuer A."/>
            <person name="Rast P."/>
            <person name="Oberbeckmann S."/>
            <person name="Bunk B."/>
            <person name="Jeske O."/>
            <person name="Meyerdierks A."/>
            <person name="Storesund J.E."/>
            <person name="Kallscheuer N."/>
            <person name="Luecker S."/>
            <person name="Lage O.M."/>
            <person name="Pohl T."/>
            <person name="Merkel B.J."/>
            <person name="Hornburger P."/>
            <person name="Mueller R.-W."/>
            <person name="Bruemmer F."/>
            <person name="Labrenz M."/>
            <person name="Spormann A.M."/>
            <person name="Op den Camp H."/>
            <person name="Overmann J."/>
            <person name="Amann R."/>
            <person name="Jetten M.S.M."/>
            <person name="Mascher T."/>
            <person name="Medema M.H."/>
            <person name="Devos D.P."/>
            <person name="Kaster A.-K."/>
            <person name="Ovreas L."/>
            <person name="Rohde M."/>
            <person name="Galperin M.Y."/>
            <person name="Jogler C."/>
        </authorList>
    </citation>
    <scope>NUCLEOTIDE SEQUENCE [LARGE SCALE GENOMIC DNA]</scope>
    <source>
        <strain evidence="3 4">TBK1r</strain>
    </source>
</reference>
<accession>A0ABX5XTN8</accession>
<evidence type="ECO:0000313" key="3">
    <source>
        <dbReference type="EMBL" id="QDV84962.1"/>
    </source>
</evidence>